<evidence type="ECO:0000256" key="2">
    <source>
        <dbReference type="ARBA" id="ARBA00022670"/>
    </source>
</evidence>
<dbReference type="AlphaFoldDB" id="A0A848HM00"/>
<sequence length="938" mass="104057">MTTNFVKTVCVSACLFVYSIAAHAAIDLAGTIPVGPQVKVGKLANGLTYYIQKNDKPEKKLELRLVVKAGSILEDEDQQGLAHFTEHMAFNGSANFRKHELVSYLQSIGVKFGADLNAYTSFDETVYILPIPTNRKANVNKGFLVLKDWASGLTFNHADIDKERGIVLEELRLGKGASDRMNKILLPKMFNGSRYADRLPVGTEAVLKNFKYEALKRFYRDWYRPDLMAVVAVGDIDPREAERLVKRHFGALKNPANPRPREYATIPARSETEALVITDKEASSDSLLIRYPVQESIEQPTFGDYREKLVEGLFTGMLSQRMQELSQQAAPPFIGGSSNISRLTARYKSYTAFAALGNGGATPAIDALVQENERARQFGFSAGEFERAKKNLMRFYERAYNERDKTDSASYVGEYMRNFLEQESIPGIENEYRYVQEMVPGITLDEINKYTRETIPDSSAKLVVYMGNTDSDTPVPTSAQLLESVSKAEKTAVVARDDKAVAADLMDQPPAPGSIVSEAPDAALGLTRLTLSNGVKVILKPTDFRNDQVLMSAVRFGGQMLFDEADAYTSRYASSIIASMGLKDYSPLDLQKVLAGKSATVRAGLGSNTDIVSGSAGSSDIETMLQLVHLQFNGVRRDSDLYKSFIARQVDAARNAMTQPEIVFRDEIITTLYNNHPRVARTARPEDFAKVSLDRAIGIYKARFGSARGLTFILVGSFDTERIKPLLATYLANLPTPDLTVEARDTGVRPVGGVVKKEVRSGSEAKSNVSINFTGKALFSEEEQMRFHALLEVMNIRITDILREKLALIYGGGMNGSLSKIPYENYAIALSLPTGPANVDKVLAATFAEMEHIKEKGPDVADLNKVKQNWIQSHQKSLRENGYWINHLQTSLLHETDPGLILTYEKQVAAITPAQVRDAAKRYFDMNNYVQVVLYPEK</sequence>
<organism evidence="9 10">
    <name type="scientific">Massilia polaris</name>
    <dbReference type="NCBI Taxonomy" id="2728846"/>
    <lineage>
        <taxon>Bacteria</taxon>
        <taxon>Pseudomonadati</taxon>
        <taxon>Pseudomonadota</taxon>
        <taxon>Betaproteobacteria</taxon>
        <taxon>Burkholderiales</taxon>
        <taxon>Oxalobacteraceae</taxon>
        <taxon>Telluria group</taxon>
        <taxon>Massilia</taxon>
    </lineage>
</organism>
<dbReference type="PANTHER" id="PTHR43690">
    <property type="entry name" value="NARDILYSIN"/>
    <property type="match status" value="1"/>
</dbReference>
<dbReference type="Proteomes" id="UP000583752">
    <property type="component" value="Unassembled WGS sequence"/>
</dbReference>
<accession>A0A848HM00</accession>
<evidence type="ECO:0000313" key="9">
    <source>
        <dbReference type="EMBL" id="NML62222.1"/>
    </source>
</evidence>
<feature type="domain" description="Peptidase M16 N-terminal" evidence="7">
    <location>
        <begin position="52"/>
        <end position="171"/>
    </location>
</feature>
<keyword evidence="5" id="KW-0482">Metalloprotease</keyword>
<reference evidence="9 10" key="1">
    <citation type="submission" date="2020-04" db="EMBL/GenBank/DDBJ databases">
        <title>Massilia sp. RP-1-19 isolated from soil.</title>
        <authorList>
            <person name="Dahal R.H."/>
        </authorList>
    </citation>
    <scope>NUCLEOTIDE SEQUENCE [LARGE SCALE GENOMIC DNA]</scope>
    <source>
        <strain evidence="9 10">RP-1-19</strain>
    </source>
</reference>
<proteinExistence type="inferred from homology"/>
<feature type="domain" description="Peptidase M16 C-terminal" evidence="8">
    <location>
        <begin position="210"/>
        <end position="392"/>
    </location>
</feature>
<dbReference type="InterPro" id="IPR050626">
    <property type="entry name" value="Peptidase_M16"/>
</dbReference>
<evidence type="ECO:0000256" key="3">
    <source>
        <dbReference type="ARBA" id="ARBA00022801"/>
    </source>
</evidence>
<comment type="caution">
    <text evidence="9">The sequence shown here is derived from an EMBL/GenBank/DDBJ whole genome shotgun (WGS) entry which is preliminary data.</text>
</comment>
<evidence type="ECO:0000313" key="10">
    <source>
        <dbReference type="Proteomes" id="UP000583752"/>
    </source>
</evidence>
<evidence type="ECO:0000256" key="4">
    <source>
        <dbReference type="ARBA" id="ARBA00022833"/>
    </source>
</evidence>
<dbReference type="EMBL" id="JABBGG010000007">
    <property type="protein sequence ID" value="NML62222.1"/>
    <property type="molecule type" value="Genomic_DNA"/>
</dbReference>
<dbReference type="GO" id="GO:0008237">
    <property type="term" value="F:metallopeptidase activity"/>
    <property type="evidence" value="ECO:0007669"/>
    <property type="project" value="UniProtKB-KW"/>
</dbReference>
<dbReference type="InterPro" id="IPR011765">
    <property type="entry name" value="Pept_M16_N"/>
</dbReference>
<keyword evidence="6" id="KW-0732">Signal</keyword>
<keyword evidence="2" id="KW-0645">Protease</keyword>
<keyword evidence="3" id="KW-0378">Hydrolase</keyword>
<feature type="signal peptide" evidence="6">
    <location>
        <begin position="1"/>
        <end position="24"/>
    </location>
</feature>
<evidence type="ECO:0000256" key="5">
    <source>
        <dbReference type="ARBA" id="ARBA00023049"/>
    </source>
</evidence>
<feature type="chain" id="PRO_5032778936" evidence="6">
    <location>
        <begin position="25"/>
        <end position="938"/>
    </location>
</feature>
<feature type="domain" description="Peptidase M16 C-terminal" evidence="8">
    <location>
        <begin position="694"/>
        <end position="868"/>
    </location>
</feature>
<keyword evidence="4" id="KW-0862">Zinc</keyword>
<evidence type="ECO:0000259" key="7">
    <source>
        <dbReference type="Pfam" id="PF00675"/>
    </source>
</evidence>
<evidence type="ECO:0000256" key="6">
    <source>
        <dbReference type="SAM" id="SignalP"/>
    </source>
</evidence>
<dbReference type="GO" id="GO:0046872">
    <property type="term" value="F:metal ion binding"/>
    <property type="evidence" value="ECO:0007669"/>
    <property type="project" value="InterPro"/>
</dbReference>
<dbReference type="Gene3D" id="3.30.830.10">
    <property type="entry name" value="Metalloenzyme, LuxS/M16 peptidase-like"/>
    <property type="match status" value="4"/>
</dbReference>
<dbReference type="PANTHER" id="PTHR43690:SF34">
    <property type="entry name" value="ZINC PROTEASE PQQL-LIKE"/>
    <property type="match status" value="1"/>
</dbReference>
<dbReference type="GO" id="GO:0006508">
    <property type="term" value="P:proteolysis"/>
    <property type="evidence" value="ECO:0007669"/>
    <property type="project" value="UniProtKB-KW"/>
</dbReference>
<dbReference type="Pfam" id="PF00675">
    <property type="entry name" value="Peptidase_M16"/>
    <property type="match status" value="1"/>
</dbReference>
<dbReference type="InterPro" id="IPR011249">
    <property type="entry name" value="Metalloenz_LuxS/M16"/>
</dbReference>
<dbReference type="RefSeq" id="WP_169466955.1">
    <property type="nucleotide sequence ID" value="NZ_JABBGG010000007.1"/>
</dbReference>
<evidence type="ECO:0000256" key="1">
    <source>
        <dbReference type="ARBA" id="ARBA00007261"/>
    </source>
</evidence>
<dbReference type="SUPFAM" id="SSF63411">
    <property type="entry name" value="LuxS/MPP-like metallohydrolase"/>
    <property type="match status" value="4"/>
</dbReference>
<evidence type="ECO:0000259" key="8">
    <source>
        <dbReference type="Pfam" id="PF05193"/>
    </source>
</evidence>
<comment type="similarity">
    <text evidence="1">Belongs to the peptidase M16 family.</text>
</comment>
<keyword evidence="10" id="KW-1185">Reference proteome</keyword>
<dbReference type="Pfam" id="PF05193">
    <property type="entry name" value="Peptidase_M16_C"/>
    <property type="match status" value="2"/>
</dbReference>
<name>A0A848HM00_9BURK</name>
<gene>
    <name evidence="9" type="ORF">HHL21_14280</name>
</gene>
<dbReference type="InterPro" id="IPR007863">
    <property type="entry name" value="Peptidase_M16_C"/>
</dbReference>
<protein>
    <submittedName>
        <fullName evidence="9">Insulinase family protein</fullName>
    </submittedName>
</protein>